<dbReference type="Proteomes" id="UP000632273">
    <property type="component" value="Unassembled WGS sequence"/>
</dbReference>
<sequence length="78" mass="8612">MGGGQVGSSLYAGSCQFRDLSPALATNQQQRLNGESSAFQLQLEHPQLMQQELFLTAEKDPVDKARSTATNTMNYRFT</sequence>
<comment type="caution">
    <text evidence="1">The sequence shown here is derived from an EMBL/GenBank/DDBJ whole genome shotgun (WGS) entry which is preliminary data.</text>
</comment>
<dbReference type="EMBL" id="BMHT01000011">
    <property type="protein sequence ID" value="GGF27413.1"/>
    <property type="molecule type" value="Genomic_DNA"/>
</dbReference>
<evidence type="ECO:0000313" key="1">
    <source>
        <dbReference type="EMBL" id="GGF27413.1"/>
    </source>
</evidence>
<organism evidence="1 2">
    <name type="scientific">Hymenobacter cavernae</name>
    <dbReference type="NCBI Taxonomy" id="2044852"/>
    <lineage>
        <taxon>Bacteria</taxon>
        <taxon>Pseudomonadati</taxon>
        <taxon>Bacteroidota</taxon>
        <taxon>Cytophagia</taxon>
        <taxon>Cytophagales</taxon>
        <taxon>Hymenobacteraceae</taxon>
        <taxon>Hymenobacter</taxon>
    </lineage>
</organism>
<reference evidence="2" key="1">
    <citation type="journal article" date="2019" name="Int. J. Syst. Evol. Microbiol.">
        <title>The Global Catalogue of Microorganisms (GCM) 10K type strain sequencing project: providing services to taxonomists for standard genome sequencing and annotation.</title>
        <authorList>
            <consortium name="The Broad Institute Genomics Platform"/>
            <consortium name="The Broad Institute Genome Sequencing Center for Infectious Disease"/>
            <person name="Wu L."/>
            <person name="Ma J."/>
        </authorList>
    </citation>
    <scope>NUCLEOTIDE SEQUENCE [LARGE SCALE GENOMIC DNA]</scope>
    <source>
        <strain evidence="2">CGMCC 1.15197</strain>
    </source>
</reference>
<evidence type="ECO:0000313" key="2">
    <source>
        <dbReference type="Proteomes" id="UP000632273"/>
    </source>
</evidence>
<gene>
    <name evidence="1" type="ORF">GCM10011383_43860</name>
</gene>
<proteinExistence type="predicted"/>
<protein>
    <submittedName>
        <fullName evidence="1">Uncharacterized protein</fullName>
    </submittedName>
</protein>
<accession>A0ABQ1UUF7</accession>
<name>A0ABQ1UUF7_9BACT</name>
<keyword evidence="2" id="KW-1185">Reference proteome</keyword>